<protein>
    <submittedName>
        <fullName evidence="1">Uncharacterized protein</fullName>
    </submittedName>
</protein>
<organism evidence="1">
    <name type="scientific">Oikopleura dioica</name>
    <name type="common">Tunicate</name>
    <dbReference type="NCBI Taxonomy" id="34765"/>
    <lineage>
        <taxon>Eukaryota</taxon>
        <taxon>Metazoa</taxon>
        <taxon>Chordata</taxon>
        <taxon>Tunicata</taxon>
        <taxon>Appendicularia</taxon>
        <taxon>Copelata</taxon>
        <taxon>Oikopleuridae</taxon>
        <taxon>Oikopleura</taxon>
    </lineage>
</organism>
<evidence type="ECO:0000313" key="1">
    <source>
        <dbReference type="EMBL" id="CBY30648.1"/>
    </source>
</evidence>
<accession>E4Y4Q0</accession>
<dbReference type="EMBL" id="FN654280">
    <property type="protein sequence ID" value="CBY30648.1"/>
    <property type="molecule type" value="Genomic_DNA"/>
</dbReference>
<reference evidence="1" key="1">
    <citation type="journal article" date="2010" name="Science">
        <title>Plasticity of animal genome architecture unmasked by rapid evolution of a pelagic tunicate.</title>
        <authorList>
            <person name="Denoeud F."/>
            <person name="Henriet S."/>
            <person name="Mungpakdee S."/>
            <person name="Aury J.M."/>
            <person name="Da Silva C."/>
            <person name="Brinkmann H."/>
            <person name="Mikhaleva J."/>
            <person name="Olsen L.C."/>
            <person name="Jubin C."/>
            <person name="Canestro C."/>
            <person name="Bouquet J.M."/>
            <person name="Danks G."/>
            <person name="Poulain J."/>
            <person name="Campsteijn C."/>
            <person name="Adamski M."/>
            <person name="Cross I."/>
            <person name="Yadetie F."/>
            <person name="Muffato M."/>
            <person name="Louis A."/>
            <person name="Butcher S."/>
            <person name="Tsagkogeorga G."/>
            <person name="Konrad A."/>
            <person name="Singh S."/>
            <person name="Jensen M.F."/>
            <person name="Cong E.H."/>
            <person name="Eikeseth-Otteraa H."/>
            <person name="Noel B."/>
            <person name="Anthouard V."/>
            <person name="Porcel B.M."/>
            <person name="Kachouri-Lafond R."/>
            <person name="Nishino A."/>
            <person name="Ugolini M."/>
            <person name="Chourrout P."/>
            <person name="Nishida H."/>
            <person name="Aasland R."/>
            <person name="Huzurbazar S."/>
            <person name="Westhof E."/>
            <person name="Delsuc F."/>
            <person name="Lehrach H."/>
            <person name="Reinhardt R."/>
            <person name="Weissenbach J."/>
            <person name="Roy S.W."/>
            <person name="Artiguenave F."/>
            <person name="Postlethwait J.H."/>
            <person name="Manak J.R."/>
            <person name="Thompson E.M."/>
            <person name="Jaillon O."/>
            <person name="Du Pasquier L."/>
            <person name="Boudinot P."/>
            <person name="Liberles D.A."/>
            <person name="Volff J.N."/>
            <person name="Philippe H."/>
            <person name="Lenhard B."/>
            <person name="Roest Crollius H."/>
            <person name="Wincker P."/>
            <person name="Chourrout D."/>
        </authorList>
    </citation>
    <scope>NUCLEOTIDE SEQUENCE [LARGE SCALE GENOMIC DNA]</scope>
</reference>
<dbReference type="AlphaFoldDB" id="E4Y4Q0"/>
<sequence length="296" mass="34223">MKLKISTAILVQSTFSKTIDTIVQKLNMQWDLSNNCGPRPSWLKLDAPQISSGLYSDSHFCDIIDDQLYIPGYSCSGTCPDGVQRAQISCDCHSEMGPLQFIKQCEWTYQDSPCASHSENFYDNFDWECNPLLEDCAEGQYDQESENGQSDYLEPAYMELENRPEKMLLDMHTNFIAKTTVASETEQITDQEKPEIWLKNKQGMNNWSVERLLNWANRKKMSRHVSSGVQKVVDKILELYGPKNEVVEIPEMSEIATMRINEADEMQRVSNYYLMHQKEENDNLEIILKLQNKFIV</sequence>
<gene>
    <name evidence="1" type="ORF">GSOID_T00018528001</name>
</gene>
<proteinExistence type="predicted"/>
<name>E4Y4Q0_OIKDI</name>
<dbReference type="Proteomes" id="UP000011014">
    <property type="component" value="Unassembled WGS sequence"/>
</dbReference>